<organism evidence="2 3">
    <name type="scientific">Actinomadura gamaensis</name>
    <dbReference type="NCBI Taxonomy" id="1763541"/>
    <lineage>
        <taxon>Bacteria</taxon>
        <taxon>Bacillati</taxon>
        <taxon>Actinomycetota</taxon>
        <taxon>Actinomycetes</taxon>
        <taxon>Streptosporangiales</taxon>
        <taxon>Thermomonosporaceae</taxon>
        <taxon>Actinomadura</taxon>
    </lineage>
</organism>
<dbReference type="RefSeq" id="WP_378256270.1">
    <property type="nucleotide sequence ID" value="NZ_JBHSIT010000004.1"/>
</dbReference>
<keyword evidence="1" id="KW-0472">Membrane</keyword>
<keyword evidence="3" id="KW-1185">Reference proteome</keyword>
<dbReference type="EMBL" id="JBHSIT010000004">
    <property type="protein sequence ID" value="MFC4909080.1"/>
    <property type="molecule type" value="Genomic_DNA"/>
</dbReference>
<evidence type="ECO:0000313" key="2">
    <source>
        <dbReference type="EMBL" id="MFC4909080.1"/>
    </source>
</evidence>
<reference evidence="3" key="1">
    <citation type="journal article" date="2019" name="Int. J. Syst. Evol. Microbiol.">
        <title>The Global Catalogue of Microorganisms (GCM) 10K type strain sequencing project: providing services to taxonomists for standard genome sequencing and annotation.</title>
        <authorList>
            <consortium name="The Broad Institute Genomics Platform"/>
            <consortium name="The Broad Institute Genome Sequencing Center for Infectious Disease"/>
            <person name="Wu L."/>
            <person name="Ma J."/>
        </authorList>
    </citation>
    <scope>NUCLEOTIDE SEQUENCE [LARGE SCALE GENOMIC DNA]</scope>
    <source>
        <strain evidence="3">KLKA75</strain>
    </source>
</reference>
<comment type="caution">
    <text evidence="2">The sequence shown here is derived from an EMBL/GenBank/DDBJ whole genome shotgun (WGS) entry which is preliminary data.</text>
</comment>
<evidence type="ECO:0000313" key="3">
    <source>
        <dbReference type="Proteomes" id="UP001595872"/>
    </source>
</evidence>
<feature type="transmembrane region" description="Helical" evidence="1">
    <location>
        <begin position="48"/>
        <end position="67"/>
    </location>
</feature>
<proteinExistence type="predicted"/>
<feature type="transmembrane region" description="Helical" evidence="1">
    <location>
        <begin position="25"/>
        <end position="42"/>
    </location>
</feature>
<dbReference type="Proteomes" id="UP001595872">
    <property type="component" value="Unassembled WGS sequence"/>
</dbReference>
<name>A0ABV9TY36_9ACTN</name>
<evidence type="ECO:0000256" key="1">
    <source>
        <dbReference type="SAM" id="Phobius"/>
    </source>
</evidence>
<keyword evidence="1" id="KW-1133">Transmembrane helix</keyword>
<accession>A0ABV9TY36</accession>
<feature type="transmembrane region" description="Helical" evidence="1">
    <location>
        <begin position="179"/>
        <end position="196"/>
    </location>
</feature>
<gene>
    <name evidence="2" type="ORF">ACFPCY_17280</name>
</gene>
<protein>
    <submittedName>
        <fullName evidence="2">Uncharacterized protein</fullName>
    </submittedName>
</protein>
<sequence>MNETVAVPGTAPAERRISYRSPWPWVRELVWALVIVGWALGGHVSLPWLAGVLLSVGAALVGAALSLRGYTLSAAGILCHKNDLFIPWSNVAEVSVRTVGSAEHVVVRLVEPDQLNDVRPRMAAFAARRNVEKYGGAFAPRVRWLGVPAEEFVAEAERLRAAYQPGRLVQRKPSPLQRVAGAGVMIGLVLLLFSVATGQTPRQHAHAHASTGQRTGKLEFRYQAKGGAGYMDQTLAIANRGGDPVAPKLAFVAQDEGGHDLPGVNVRTALGSDGGLVVVPPRSLAYDVLAFSGPSAGSVRKVKVVVLDTVPVSAPMLPSEGLRAEPLDARGRLVRPGAPFAKVRVSSRSTSQLAALDTGDFRVVCIMWGPDSATVPQQMLDRVAITDVATMDRGAPAEVDVTGAARRRTGMCGSVVAYYSRA</sequence>
<keyword evidence="1" id="KW-0812">Transmembrane</keyword>